<dbReference type="EMBL" id="DVOD01000032">
    <property type="protein sequence ID" value="HIU92372.1"/>
    <property type="molecule type" value="Genomic_DNA"/>
</dbReference>
<evidence type="ECO:0000313" key="5">
    <source>
        <dbReference type="EMBL" id="HIU92372.1"/>
    </source>
</evidence>
<reference evidence="5" key="1">
    <citation type="submission" date="2020-10" db="EMBL/GenBank/DDBJ databases">
        <authorList>
            <person name="Gilroy R."/>
        </authorList>
    </citation>
    <scope>NUCLEOTIDE SEQUENCE</scope>
    <source>
        <strain evidence="5">CHK154-7741</strain>
    </source>
</reference>
<dbReference type="PROSITE" id="PS01031">
    <property type="entry name" value="SHSP"/>
    <property type="match status" value="1"/>
</dbReference>
<dbReference type="InterPro" id="IPR002068">
    <property type="entry name" value="A-crystallin/Hsp20_dom"/>
</dbReference>
<keyword evidence="3" id="KW-1133">Transmembrane helix</keyword>
<gene>
    <name evidence="5" type="ORF">IAD26_04475</name>
</gene>
<dbReference type="CDD" id="cd00298">
    <property type="entry name" value="ACD_sHsps_p23-like"/>
    <property type="match status" value="1"/>
</dbReference>
<name>A0A9D1MZL0_9CLOT</name>
<reference evidence="5" key="2">
    <citation type="journal article" date="2021" name="PeerJ">
        <title>Extensive microbial diversity within the chicken gut microbiome revealed by metagenomics and culture.</title>
        <authorList>
            <person name="Gilroy R."/>
            <person name="Ravi A."/>
            <person name="Getino M."/>
            <person name="Pursley I."/>
            <person name="Horton D.L."/>
            <person name="Alikhan N.F."/>
            <person name="Baker D."/>
            <person name="Gharbi K."/>
            <person name="Hall N."/>
            <person name="Watson M."/>
            <person name="Adriaenssens E.M."/>
            <person name="Foster-Nyarko E."/>
            <person name="Jarju S."/>
            <person name="Secka A."/>
            <person name="Antonio M."/>
            <person name="Oren A."/>
            <person name="Chaudhuri R.R."/>
            <person name="La Ragione R."/>
            <person name="Hildebrand F."/>
            <person name="Pallen M.J."/>
        </authorList>
    </citation>
    <scope>NUCLEOTIDE SEQUENCE</scope>
    <source>
        <strain evidence="5">CHK154-7741</strain>
    </source>
</reference>
<feature type="transmembrane region" description="Helical" evidence="3">
    <location>
        <begin position="20"/>
        <end position="42"/>
    </location>
</feature>
<comment type="similarity">
    <text evidence="1 2">Belongs to the small heat shock protein (HSP20) family.</text>
</comment>
<evidence type="ECO:0000313" key="6">
    <source>
        <dbReference type="Proteomes" id="UP000886748"/>
    </source>
</evidence>
<accession>A0A9D1MZL0</accession>
<protein>
    <submittedName>
        <fullName evidence="5">Hsp20/alpha crystallin family protein</fullName>
    </submittedName>
</protein>
<comment type="caution">
    <text evidence="5">The sequence shown here is derived from an EMBL/GenBank/DDBJ whole genome shotgun (WGS) entry which is preliminary data.</text>
</comment>
<evidence type="ECO:0000256" key="2">
    <source>
        <dbReference type="RuleBase" id="RU003616"/>
    </source>
</evidence>
<dbReference type="SUPFAM" id="SSF49764">
    <property type="entry name" value="HSP20-like chaperones"/>
    <property type="match status" value="1"/>
</dbReference>
<dbReference type="Pfam" id="PF00011">
    <property type="entry name" value="HSP20"/>
    <property type="match status" value="1"/>
</dbReference>
<proteinExistence type="inferred from homology"/>
<dbReference type="AlphaFoldDB" id="A0A9D1MZL0"/>
<evidence type="ECO:0000259" key="4">
    <source>
        <dbReference type="PROSITE" id="PS01031"/>
    </source>
</evidence>
<evidence type="ECO:0000256" key="3">
    <source>
        <dbReference type="SAM" id="Phobius"/>
    </source>
</evidence>
<dbReference type="PROSITE" id="PS51257">
    <property type="entry name" value="PROKAR_LIPOPROTEIN"/>
    <property type="match status" value="1"/>
</dbReference>
<dbReference type="InterPro" id="IPR008978">
    <property type="entry name" value="HSP20-like_chaperone"/>
</dbReference>
<sequence>MDEKKEFKECHCDEHKTEHWAKFALLLLAVFIACYLAVYYVMDQMRHAYYVPAAPIENIDRILNEQDKMFQKDFGMGVFPMHDRAMMMVKNPVETYKDDNADAYKMIINLKPFNNNPKNVDVNVQENKVSVNAVGEKSGRNSDRVYSFSQSFMLPEKIDLTKVTKEKKGHNYVITMPIDNMDIDED</sequence>
<dbReference type="Gene3D" id="2.60.40.790">
    <property type="match status" value="1"/>
</dbReference>
<feature type="domain" description="SHSP" evidence="4">
    <location>
        <begin position="84"/>
        <end position="186"/>
    </location>
</feature>
<dbReference type="Proteomes" id="UP000886748">
    <property type="component" value="Unassembled WGS sequence"/>
</dbReference>
<evidence type="ECO:0000256" key="1">
    <source>
        <dbReference type="PROSITE-ProRule" id="PRU00285"/>
    </source>
</evidence>
<keyword evidence="3" id="KW-0812">Transmembrane</keyword>
<keyword evidence="3" id="KW-0472">Membrane</keyword>
<organism evidence="5 6">
    <name type="scientific">Candidatus Limenecus avicola</name>
    <dbReference type="NCBI Taxonomy" id="2840847"/>
    <lineage>
        <taxon>Bacteria</taxon>
        <taxon>Bacillati</taxon>
        <taxon>Bacillota</taxon>
        <taxon>Clostridia</taxon>
        <taxon>Eubacteriales</taxon>
        <taxon>Clostridiaceae</taxon>
        <taxon>Clostridiaceae incertae sedis</taxon>
        <taxon>Candidatus Limenecus</taxon>
    </lineage>
</organism>